<gene>
    <name evidence="2" type="ORF">AWB74_05810</name>
</gene>
<proteinExistence type="predicted"/>
<reference evidence="2" key="1">
    <citation type="submission" date="2016-01" db="EMBL/GenBank/DDBJ databases">
        <authorList>
            <person name="Peeters C."/>
        </authorList>
    </citation>
    <scope>NUCLEOTIDE SEQUENCE [LARGE SCALE GENOMIC DNA]</scope>
    <source>
        <strain evidence="2">LMG 29317</strain>
    </source>
</reference>
<dbReference type="InterPro" id="IPR004183">
    <property type="entry name" value="Xdiol_dOase_suB"/>
</dbReference>
<dbReference type="OrthoDB" id="8673673at2"/>
<name>A0A158KIA5_9BURK</name>
<evidence type="ECO:0000313" key="3">
    <source>
        <dbReference type="Proteomes" id="UP000055019"/>
    </source>
</evidence>
<dbReference type="AlphaFoldDB" id="A0A158KIA5"/>
<organism evidence="2 3">
    <name type="scientific">Caballeronia arvi</name>
    <dbReference type="NCBI Taxonomy" id="1777135"/>
    <lineage>
        <taxon>Bacteria</taxon>
        <taxon>Pseudomonadati</taxon>
        <taxon>Pseudomonadota</taxon>
        <taxon>Betaproteobacteria</taxon>
        <taxon>Burkholderiales</taxon>
        <taxon>Burkholderiaceae</taxon>
        <taxon>Caballeronia</taxon>
    </lineage>
</organism>
<dbReference type="Proteomes" id="UP000055019">
    <property type="component" value="Unassembled WGS sequence"/>
</dbReference>
<dbReference type="GO" id="GO:0016702">
    <property type="term" value="F:oxidoreductase activity, acting on single donors with incorporation of molecular oxygen, incorporation of two atoms of oxygen"/>
    <property type="evidence" value="ECO:0007669"/>
    <property type="project" value="UniProtKB-ARBA"/>
</dbReference>
<dbReference type="EMBL" id="FCOM02000035">
    <property type="protein sequence ID" value="SAL80878.1"/>
    <property type="molecule type" value="Genomic_DNA"/>
</dbReference>
<keyword evidence="3" id="KW-1185">Reference proteome</keyword>
<feature type="domain" description="Extradiol ring-cleavage dioxygenase class III enzyme subunit B" evidence="1">
    <location>
        <begin position="56"/>
        <end position="302"/>
    </location>
</feature>
<dbReference type="Gene3D" id="3.40.830.10">
    <property type="entry name" value="LigB-like"/>
    <property type="match status" value="1"/>
</dbReference>
<dbReference type="SUPFAM" id="SSF53213">
    <property type="entry name" value="LigB-like"/>
    <property type="match status" value="1"/>
</dbReference>
<evidence type="ECO:0000313" key="2">
    <source>
        <dbReference type="EMBL" id="SAL80878.1"/>
    </source>
</evidence>
<dbReference type="GO" id="GO:0008198">
    <property type="term" value="F:ferrous iron binding"/>
    <property type="evidence" value="ECO:0007669"/>
    <property type="project" value="InterPro"/>
</dbReference>
<protein>
    <submittedName>
        <fullName evidence="2">Protocatechuate 4,5-dioxygenase</fullName>
    </submittedName>
</protein>
<dbReference type="RefSeq" id="WP_061150089.1">
    <property type="nucleotide sequence ID" value="NZ_FCOM02000035.1"/>
</dbReference>
<accession>A0A158KIA5</accession>
<evidence type="ECO:0000259" key="1">
    <source>
        <dbReference type="Pfam" id="PF02900"/>
    </source>
</evidence>
<dbReference type="Pfam" id="PF02900">
    <property type="entry name" value="LigB"/>
    <property type="match status" value="1"/>
</dbReference>
<comment type="caution">
    <text evidence="2">The sequence shown here is derived from an EMBL/GenBank/DDBJ whole genome shotgun (WGS) entry which is preliminary data.</text>
</comment>
<sequence length="328" mass="36618">MAKIVMGIGSSHSPILLMKPPAWLVRGATDDQNRHALHDDTGTRVSYSELLAKADPAILNEITPEKLEQRHAQNQAAIARLAELLSEAKPDMVVIIGDDHKEVFQEDNMPALSIYWGETLPYEPKGIMKWKYDPDLDQELWYPQGARDYPVATAHAERLIRGMMTDGFDVAQSKYFKDGQTMSHSFGYIYHKLMTDGAVPVIPVTINTYYPPNNITPLRAYQIGRSIRQQIESWDEDLRVAVVSTGGLSHFVVDEAFDREFLEKLALGGEQLHANLPLERLQSGSSEVRCWSLLAGAVDGMEMSLIDYVPCYRSPAGTGCGMAFATWS</sequence>